<dbReference type="Pfam" id="PF00078">
    <property type="entry name" value="RVT_1"/>
    <property type="match status" value="1"/>
</dbReference>
<evidence type="ECO:0000313" key="3">
    <source>
        <dbReference type="Proteomes" id="UP001341281"/>
    </source>
</evidence>
<dbReference type="SUPFAM" id="SSF56672">
    <property type="entry name" value="DNA/RNA polymerases"/>
    <property type="match status" value="1"/>
</dbReference>
<dbReference type="InterPro" id="IPR000477">
    <property type="entry name" value="RT_dom"/>
</dbReference>
<evidence type="ECO:0000259" key="1">
    <source>
        <dbReference type="PROSITE" id="PS50878"/>
    </source>
</evidence>
<feature type="domain" description="Reverse transcriptase" evidence="1">
    <location>
        <begin position="1"/>
        <end position="233"/>
    </location>
</feature>
<reference evidence="2 3" key="1">
    <citation type="submission" date="2024-02" db="EMBL/GenBank/DDBJ databases">
        <title>High-quality chromosome-scale genome assembly of Pensacola bahiagrass (Paspalum notatum Flugge var. saurae).</title>
        <authorList>
            <person name="Vega J.M."/>
            <person name="Podio M."/>
            <person name="Orjuela J."/>
            <person name="Siena L.A."/>
            <person name="Pessino S.C."/>
            <person name="Combes M.C."/>
            <person name="Mariac C."/>
            <person name="Albertini E."/>
            <person name="Pupilli F."/>
            <person name="Ortiz J.P.A."/>
            <person name="Leblanc O."/>
        </authorList>
    </citation>
    <scope>NUCLEOTIDE SEQUENCE [LARGE SCALE GENOMIC DNA]</scope>
    <source>
        <strain evidence="2">R1</strain>
        <tissue evidence="2">Leaf</tissue>
    </source>
</reference>
<protein>
    <recommendedName>
        <fullName evidence="1">Reverse transcriptase domain-containing protein</fullName>
    </recommendedName>
</protein>
<keyword evidence="3" id="KW-1185">Reference proteome</keyword>
<dbReference type="PANTHER" id="PTHR33116:SF78">
    <property type="entry name" value="OS12G0587133 PROTEIN"/>
    <property type="match status" value="1"/>
</dbReference>
<dbReference type="PROSITE" id="PS50878">
    <property type="entry name" value="RT_POL"/>
    <property type="match status" value="1"/>
</dbReference>
<evidence type="ECO:0000313" key="2">
    <source>
        <dbReference type="EMBL" id="WVZ67302.1"/>
    </source>
</evidence>
<dbReference type="CDD" id="cd01650">
    <property type="entry name" value="RT_nLTR_like"/>
    <property type="match status" value="1"/>
</dbReference>
<accession>A0AAQ3WMJ2</accession>
<sequence length="412" mass="45327">MVLLPKKPGAKLVGDFRPICLQNCSVKILSKVLTTRLQVAIGELVDFDQTGFLRGRSIAENFVYAMELVQCCHKRKLPTLVLKLDFAKAFDTVLWPALLDILAARGFSSTWAGWIYHLLSSSRTSILMNGCPDVLQQLIKRDTAIRHPARGELPGVVLHYADDTLIVMRGDVAGIRRLAEILDQFSAATGLAINYSKSVLVPLHMDEGEIASCVAVLGCKREGFPQSYLGLPLSHNKLRLDAFAPLIAKADKYLAGWQAALLNPMGRLVLVNSVLDSQLVYHMSSLLLAPGVIKQVDRRRRGFLWAGTGQATGAKCLVAWEEVQRGKGARGLGVKELAVQNVCLLLKLRHRLHTASSSSWANWIRQQVCLANLKGPLAADHWGILRSLLPTYRALTTSAVRDGNGTSFWYDA</sequence>
<dbReference type="AlphaFoldDB" id="A0AAQ3WMJ2"/>
<dbReference type="InterPro" id="IPR043502">
    <property type="entry name" value="DNA/RNA_pol_sf"/>
</dbReference>
<organism evidence="2 3">
    <name type="scientific">Paspalum notatum var. saurae</name>
    <dbReference type="NCBI Taxonomy" id="547442"/>
    <lineage>
        <taxon>Eukaryota</taxon>
        <taxon>Viridiplantae</taxon>
        <taxon>Streptophyta</taxon>
        <taxon>Embryophyta</taxon>
        <taxon>Tracheophyta</taxon>
        <taxon>Spermatophyta</taxon>
        <taxon>Magnoliopsida</taxon>
        <taxon>Liliopsida</taxon>
        <taxon>Poales</taxon>
        <taxon>Poaceae</taxon>
        <taxon>PACMAD clade</taxon>
        <taxon>Panicoideae</taxon>
        <taxon>Andropogonodae</taxon>
        <taxon>Paspaleae</taxon>
        <taxon>Paspalinae</taxon>
        <taxon>Paspalum</taxon>
    </lineage>
</organism>
<name>A0AAQ3WMJ2_PASNO</name>
<dbReference type="PANTHER" id="PTHR33116">
    <property type="entry name" value="REVERSE TRANSCRIPTASE ZINC-BINDING DOMAIN-CONTAINING PROTEIN-RELATED-RELATED"/>
    <property type="match status" value="1"/>
</dbReference>
<dbReference type="Proteomes" id="UP001341281">
    <property type="component" value="Chromosome 04"/>
</dbReference>
<gene>
    <name evidence="2" type="ORF">U9M48_016400</name>
</gene>
<proteinExistence type="predicted"/>
<dbReference type="EMBL" id="CP144748">
    <property type="protein sequence ID" value="WVZ67302.1"/>
    <property type="molecule type" value="Genomic_DNA"/>
</dbReference>